<dbReference type="CDD" id="cd17324">
    <property type="entry name" value="MFS_NepI_like"/>
    <property type="match status" value="1"/>
</dbReference>
<feature type="transmembrane region" description="Helical" evidence="2">
    <location>
        <begin position="619"/>
        <end position="638"/>
    </location>
</feature>
<keyword evidence="2" id="KW-0812">Transmembrane</keyword>
<evidence type="ECO:0000313" key="4">
    <source>
        <dbReference type="EMBL" id="KAJ9621401.1"/>
    </source>
</evidence>
<dbReference type="EMBL" id="JAPDRN010000114">
    <property type="protein sequence ID" value="KAJ9621401.1"/>
    <property type="molecule type" value="Genomic_DNA"/>
</dbReference>
<feature type="transmembrane region" description="Helical" evidence="2">
    <location>
        <begin position="748"/>
        <end position="767"/>
    </location>
</feature>
<feature type="transmembrane region" description="Helical" evidence="2">
    <location>
        <begin position="773"/>
        <end position="790"/>
    </location>
</feature>
<feature type="transmembrane region" description="Helical" evidence="2">
    <location>
        <begin position="515"/>
        <end position="537"/>
    </location>
</feature>
<keyword evidence="2" id="KW-0472">Membrane</keyword>
<dbReference type="PROSITE" id="PS50850">
    <property type="entry name" value="MFS"/>
    <property type="match status" value="1"/>
</dbReference>
<feature type="transmembrane region" description="Helical" evidence="2">
    <location>
        <begin position="684"/>
        <end position="702"/>
    </location>
</feature>
<accession>A0AA39CSS9</accession>
<dbReference type="Gene3D" id="1.20.1250.20">
    <property type="entry name" value="MFS general substrate transporter like domains"/>
    <property type="match status" value="1"/>
</dbReference>
<dbReference type="SUPFAM" id="SSF103473">
    <property type="entry name" value="MFS general substrate transporter"/>
    <property type="match status" value="1"/>
</dbReference>
<evidence type="ECO:0000259" key="3">
    <source>
        <dbReference type="PROSITE" id="PS50850"/>
    </source>
</evidence>
<dbReference type="Pfam" id="PF07690">
    <property type="entry name" value="MFS_1"/>
    <property type="match status" value="1"/>
</dbReference>
<name>A0AA39CSS9_9EURO</name>
<protein>
    <recommendedName>
        <fullName evidence="3">Major facilitator superfamily (MFS) profile domain-containing protein</fullName>
    </recommendedName>
</protein>
<feature type="transmembrane region" description="Helical" evidence="2">
    <location>
        <begin position="458"/>
        <end position="478"/>
    </location>
</feature>
<proteinExistence type="predicted"/>
<feature type="domain" description="Major facilitator superfamily (MFS) profile" evidence="3">
    <location>
        <begin position="424"/>
        <end position="796"/>
    </location>
</feature>
<feature type="transmembrane region" description="Helical" evidence="2">
    <location>
        <begin position="549"/>
        <end position="570"/>
    </location>
</feature>
<comment type="subcellular location">
    <subcellularLocation>
        <location evidence="1">Membrane</location>
        <topology evidence="1">Multi-pass membrane protein</topology>
    </subcellularLocation>
</comment>
<dbReference type="InterPro" id="IPR050789">
    <property type="entry name" value="Diverse_Enzym_Activities"/>
</dbReference>
<dbReference type="InterPro" id="IPR020846">
    <property type="entry name" value="MFS_dom"/>
</dbReference>
<feature type="transmembrane region" description="Helical" evidence="2">
    <location>
        <begin position="708"/>
        <end position="727"/>
    </location>
</feature>
<feature type="transmembrane region" description="Helical" evidence="2">
    <location>
        <begin position="490"/>
        <end position="509"/>
    </location>
</feature>
<dbReference type="InterPro" id="IPR036259">
    <property type="entry name" value="MFS_trans_sf"/>
</dbReference>
<dbReference type="SUPFAM" id="SSF56601">
    <property type="entry name" value="beta-lactamase/transpeptidase-like"/>
    <property type="match status" value="1"/>
</dbReference>
<dbReference type="InterPro" id="IPR011701">
    <property type="entry name" value="MFS"/>
</dbReference>
<comment type="caution">
    <text evidence="4">The sequence shown here is derived from an EMBL/GenBank/DDBJ whole genome shotgun (WGS) entry which is preliminary data.</text>
</comment>
<dbReference type="InterPro" id="IPR001466">
    <property type="entry name" value="Beta-lactam-related"/>
</dbReference>
<dbReference type="PANTHER" id="PTHR43283">
    <property type="entry name" value="BETA-LACTAMASE-RELATED"/>
    <property type="match status" value="1"/>
</dbReference>
<dbReference type="Pfam" id="PF00144">
    <property type="entry name" value="Beta-lactamase"/>
    <property type="match status" value="1"/>
</dbReference>
<sequence length="796" mass="83023">MPGAPPRFLPAPELPTVAGFSPRITPMTLALPVDTAPALPAVSTLLQAVHPQRLVGAVVLVREHGVLRHASASGLADRESNTPMRRDHLFRLASVSKPLLTTVILRLVAEGVLDLDTPVQRWLPAFRPALADGSQPSISLRQLLSHSSGLGYRFLEADAEGPYAQAGVSDGMDANAVTLQQNVQRIAQAPLLFAPGSQWLYSLGVDVAGAVAEAATGETLQTLFDRLLAQPLGLRDTAFATGEGSRLATPYVSDLPQPHRLQEGEVVPAFEGSVGIEYSLARATDPHRYPSAGAGLVGSADEVMTVLEALRDPHASQLLPDSVMAQMGTPQLGELGPVDPPGWGFGLGFAVLRDAAASGTPQTVGTWRWGGAYGHSWFVDPARGLSVVALTNTLYEGMHDGAMSGHAIDAGAPAGEATRLPWRGLLALAGGGFITLLTETLPAGVLRPMGESLGVSDAAAGQLVSVYALGSVLAALPMTALTQRLPRRPLLLAAIAGFMVVNTVTALSHDYVLTLVARFLAGVGAGLLWSLVAGYAARMVVPELQGRAIAVAMIGSPLALSLGVPAGTLLGQQIGWRWAFALMSVLAVLLLGYARWALPALPAAGAGRRMSLGSVWRMPGIRSTLLVMALYVLAHNVLYTYIEPLAVQAGAGSWLDRLLLAFGIAAIVGIAIAGWGVDRHLRALVWASVIGFVMAVVSLLLWPGVPGVLLLVTILWGVAFGAVPTLFQTALARRAGAAADLAQSMLVTGWNLAIAAGGVGGGLMLQASGAQHLAWLPLLLLAVCAAWLWARPKAWA</sequence>
<feature type="transmembrane region" description="Helical" evidence="2">
    <location>
        <begin position="576"/>
        <end position="598"/>
    </location>
</feature>
<reference evidence="4" key="1">
    <citation type="submission" date="2022-10" db="EMBL/GenBank/DDBJ databases">
        <title>Culturing micro-colonial fungi from biological soil crusts in the Mojave desert and describing Neophaeococcomyces mojavensis, and introducing the new genera and species Taxawa tesnikishii.</title>
        <authorList>
            <person name="Kurbessoian T."/>
            <person name="Stajich J.E."/>
        </authorList>
    </citation>
    <scope>NUCLEOTIDE SEQUENCE</scope>
    <source>
        <strain evidence="4">TK_35</strain>
    </source>
</reference>
<dbReference type="GO" id="GO:0016020">
    <property type="term" value="C:membrane"/>
    <property type="evidence" value="ECO:0007669"/>
    <property type="project" value="UniProtKB-SubCell"/>
</dbReference>
<keyword evidence="2" id="KW-1133">Transmembrane helix</keyword>
<dbReference type="AlphaFoldDB" id="A0AA39CSS9"/>
<dbReference type="InterPro" id="IPR012338">
    <property type="entry name" value="Beta-lactam/transpept-like"/>
</dbReference>
<evidence type="ECO:0000256" key="2">
    <source>
        <dbReference type="SAM" id="Phobius"/>
    </source>
</evidence>
<dbReference type="GO" id="GO:0022857">
    <property type="term" value="F:transmembrane transporter activity"/>
    <property type="evidence" value="ECO:0007669"/>
    <property type="project" value="InterPro"/>
</dbReference>
<dbReference type="PANTHER" id="PTHR43283:SF3">
    <property type="entry name" value="BETA-LACTAMASE FAMILY PROTEIN (AFU_ORTHOLOGUE AFUA_5G07500)"/>
    <property type="match status" value="1"/>
</dbReference>
<organism evidence="4">
    <name type="scientific">Knufia peltigerae</name>
    <dbReference type="NCBI Taxonomy" id="1002370"/>
    <lineage>
        <taxon>Eukaryota</taxon>
        <taxon>Fungi</taxon>
        <taxon>Dikarya</taxon>
        <taxon>Ascomycota</taxon>
        <taxon>Pezizomycotina</taxon>
        <taxon>Eurotiomycetes</taxon>
        <taxon>Chaetothyriomycetidae</taxon>
        <taxon>Chaetothyriales</taxon>
        <taxon>Trichomeriaceae</taxon>
        <taxon>Knufia</taxon>
    </lineage>
</organism>
<gene>
    <name evidence="4" type="ORF">H2204_011836</name>
</gene>
<dbReference type="Gene3D" id="3.40.710.10">
    <property type="entry name" value="DD-peptidase/beta-lactamase superfamily"/>
    <property type="match status" value="1"/>
</dbReference>
<evidence type="ECO:0000256" key="1">
    <source>
        <dbReference type="ARBA" id="ARBA00004141"/>
    </source>
</evidence>
<feature type="transmembrane region" description="Helical" evidence="2">
    <location>
        <begin position="658"/>
        <end position="677"/>
    </location>
</feature>